<organism evidence="1 2">
    <name type="scientific">Erythrobacter fulvus</name>
    <dbReference type="NCBI Taxonomy" id="2987523"/>
    <lineage>
        <taxon>Bacteria</taxon>
        <taxon>Pseudomonadati</taxon>
        <taxon>Pseudomonadota</taxon>
        <taxon>Alphaproteobacteria</taxon>
        <taxon>Sphingomonadales</taxon>
        <taxon>Erythrobacteraceae</taxon>
        <taxon>Erythrobacter/Porphyrobacter group</taxon>
        <taxon>Erythrobacter</taxon>
    </lineage>
</organism>
<comment type="caution">
    <text evidence="1">The sequence shown here is derived from an EMBL/GenBank/DDBJ whole genome shotgun (WGS) entry which is preliminary data.</text>
</comment>
<sequence>MKQRFSLGFGSMGKIMPYKPESDGWMKGLVGFGLTILIVAIAGAVARVGTREAINYAQSSPSSIEADLENTFADNPSIASMFYVLKEKYPSDYEALISGFSEKVRGGASGAEINVYAHSFMRSFAKSSKKDFSAAPQQNLIEVLEKHVPLLDALSKDSSSICAEFVTTGLGPGRQLSTPTLEAMAEVVSLQIKAAAAGRDSPAPRQPPSDSDWEQVGSAMLEYGTLEEELNSLANQTYSTLPVDRQCEVGKALYRAMASLPPEGAARMAAYVLIQD</sequence>
<protein>
    <submittedName>
        <fullName evidence="1">Uncharacterized protein</fullName>
    </submittedName>
</protein>
<evidence type="ECO:0000313" key="2">
    <source>
        <dbReference type="Proteomes" id="UP001216558"/>
    </source>
</evidence>
<dbReference type="EMBL" id="JAQQXQ010000001">
    <property type="protein sequence ID" value="MDC8753318.1"/>
    <property type="molecule type" value="Genomic_DNA"/>
</dbReference>
<proteinExistence type="predicted"/>
<keyword evidence="2" id="KW-1185">Reference proteome</keyword>
<evidence type="ECO:0000313" key="1">
    <source>
        <dbReference type="EMBL" id="MDC8753318.1"/>
    </source>
</evidence>
<accession>A0ABT5JL70</accession>
<dbReference type="Proteomes" id="UP001216558">
    <property type="component" value="Unassembled WGS sequence"/>
</dbReference>
<gene>
    <name evidence="1" type="ORF">OIK40_01525</name>
</gene>
<name>A0ABT5JL70_9SPHN</name>
<reference evidence="1 2" key="1">
    <citation type="submission" date="2022-10" db="EMBL/GenBank/DDBJ databases">
        <title>Erythrobacter sp. sf7 Genome sequencing.</title>
        <authorList>
            <person name="Park S."/>
        </authorList>
    </citation>
    <scope>NUCLEOTIDE SEQUENCE [LARGE SCALE GENOMIC DNA]</scope>
    <source>
        <strain evidence="2">sf7</strain>
    </source>
</reference>